<proteinExistence type="predicted"/>
<gene>
    <name evidence="1" type="ORF">BJ508DRAFT_40536</name>
</gene>
<evidence type="ECO:0000313" key="1">
    <source>
        <dbReference type="EMBL" id="RPA74085.1"/>
    </source>
</evidence>
<dbReference type="EMBL" id="ML119801">
    <property type="protein sequence ID" value="RPA74085.1"/>
    <property type="molecule type" value="Genomic_DNA"/>
</dbReference>
<reference evidence="1 2" key="1">
    <citation type="journal article" date="2018" name="Nat. Ecol. Evol.">
        <title>Pezizomycetes genomes reveal the molecular basis of ectomycorrhizal truffle lifestyle.</title>
        <authorList>
            <person name="Murat C."/>
            <person name="Payen T."/>
            <person name="Noel B."/>
            <person name="Kuo A."/>
            <person name="Morin E."/>
            <person name="Chen J."/>
            <person name="Kohler A."/>
            <person name="Krizsan K."/>
            <person name="Balestrini R."/>
            <person name="Da Silva C."/>
            <person name="Montanini B."/>
            <person name="Hainaut M."/>
            <person name="Levati E."/>
            <person name="Barry K.W."/>
            <person name="Belfiori B."/>
            <person name="Cichocki N."/>
            <person name="Clum A."/>
            <person name="Dockter R.B."/>
            <person name="Fauchery L."/>
            <person name="Guy J."/>
            <person name="Iotti M."/>
            <person name="Le Tacon F."/>
            <person name="Lindquist E.A."/>
            <person name="Lipzen A."/>
            <person name="Malagnac F."/>
            <person name="Mello A."/>
            <person name="Molinier V."/>
            <person name="Miyauchi S."/>
            <person name="Poulain J."/>
            <person name="Riccioni C."/>
            <person name="Rubini A."/>
            <person name="Sitrit Y."/>
            <person name="Splivallo R."/>
            <person name="Traeger S."/>
            <person name="Wang M."/>
            <person name="Zifcakova L."/>
            <person name="Wipf D."/>
            <person name="Zambonelli A."/>
            <person name="Paolocci F."/>
            <person name="Nowrousian M."/>
            <person name="Ottonello S."/>
            <person name="Baldrian P."/>
            <person name="Spatafora J.W."/>
            <person name="Henrissat B."/>
            <person name="Nagy L.G."/>
            <person name="Aury J.M."/>
            <person name="Wincker P."/>
            <person name="Grigoriev I.V."/>
            <person name="Bonfante P."/>
            <person name="Martin F.M."/>
        </authorList>
    </citation>
    <scope>NUCLEOTIDE SEQUENCE [LARGE SCALE GENOMIC DNA]</scope>
    <source>
        <strain evidence="1 2">RN42</strain>
    </source>
</reference>
<keyword evidence="2" id="KW-1185">Reference proteome</keyword>
<evidence type="ECO:0000313" key="2">
    <source>
        <dbReference type="Proteomes" id="UP000275078"/>
    </source>
</evidence>
<accession>A0A3N4HJL4</accession>
<name>A0A3N4HJL4_ASCIM</name>
<dbReference type="Proteomes" id="UP000275078">
    <property type="component" value="Unassembled WGS sequence"/>
</dbReference>
<sequence>MNISHDGRLGQGPHQVFVCLFSFLAPQLPAFLRCTTLGRNHRIIPRIGSSVACNLNLKPLTPTKPGFDTCTETSRSVSLRSLHLKEGTASAPSRSATR</sequence>
<dbReference type="AlphaFoldDB" id="A0A3N4HJL4"/>
<protein>
    <submittedName>
        <fullName evidence="1">Uncharacterized protein</fullName>
    </submittedName>
</protein>
<organism evidence="1 2">
    <name type="scientific">Ascobolus immersus RN42</name>
    <dbReference type="NCBI Taxonomy" id="1160509"/>
    <lineage>
        <taxon>Eukaryota</taxon>
        <taxon>Fungi</taxon>
        <taxon>Dikarya</taxon>
        <taxon>Ascomycota</taxon>
        <taxon>Pezizomycotina</taxon>
        <taxon>Pezizomycetes</taxon>
        <taxon>Pezizales</taxon>
        <taxon>Ascobolaceae</taxon>
        <taxon>Ascobolus</taxon>
    </lineage>
</organism>